<keyword evidence="3" id="KW-1185">Reference proteome</keyword>
<sequence>MKYQQIDVNIKSEFIKLDSLLKYAGVVETGGIGKEIILEERIKVNGEVCTMRGKKIRPGDKVQIDEIATEIVVK</sequence>
<keyword evidence="1" id="KW-0694">RNA-binding</keyword>
<dbReference type="Gene3D" id="3.10.290.10">
    <property type="entry name" value="RNA-binding S4 domain"/>
    <property type="match status" value="1"/>
</dbReference>
<dbReference type="EMBL" id="JAOQJZ010000007">
    <property type="protein sequence ID" value="MCU6705954.1"/>
    <property type="molecule type" value="Genomic_DNA"/>
</dbReference>
<gene>
    <name evidence="2" type="ORF">OCV57_08445</name>
</gene>
<organism evidence="2 3">
    <name type="scientific">Hominimerdicola aceti</name>
    <dbReference type="NCBI Taxonomy" id="2981726"/>
    <lineage>
        <taxon>Bacteria</taxon>
        <taxon>Bacillati</taxon>
        <taxon>Bacillota</taxon>
        <taxon>Clostridia</taxon>
        <taxon>Eubacteriales</taxon>
        <taxon>Oscillospiraceae</taxon>
        <taxon>Hominimerdicola</taxon>
    </lineage>
</organism>
<dbReference type="CDD" id="cd00165">
    <property type="entry name" value="S4"/>
    <property type="match status" value="1"/>
</dbReference>
<dbReference type="Pfam" id="PF13275">
    <property type="entry name" value="S4_2"/>
    <property type="match status" value="1"/>
</dbReference>
<evidence type="ECO:0000313" key="2">
    <source>
        <dbReference type="EMBL" id="MCU6705954.1"/>
    </source>
</evidence>
<protein>
    <submittedName>
        <fullName evidence="2">RNA-binding S4 domain-containing protein</fullName>
    </submittedName>
</protein>
<evidence type="ECO:0000256" key="1">
    <source>
        <dbReference type="PROSITE-ProRule" id="PRU00182"/>
    </source>
</evidence>
<dbReference type="SUPFAM" id="SSF55174">
    <property type="entry name" value="Alpha-L RNA-binding motif"/>
    <property type="match status" value="1"/>
</dbReference>
<name>A0AAE3II92_9FIRM</name>
<dbReference type="InterPro" id="IPR036986">
    <property type="entry name" value="S4_RNA-bd_sf"/>
</dbReference>
<proteinExistence type="predicted"/>
<dbReference type="AlphaFoldDB" id="A0AAE3II92"/>
<comment type="caution">
    <text evidence="2">The sequence shown here is derived from an EMBL/GenBank/DDBJ whole genome shotgun (WGS) entry which is preliminary data.</text>
</comment>
<dbReference type="PROSITE" id="PS50889">
    <property type="entry name" value="S4"/>
    <property type="match status" value="1"/>
</dbReference>
<dbReference type="GO" id="GO:0003723">
    <property type="term" value="F:RNA binding"/>
    <property type="evidence" value="ECO:0007669"/>
    <property type="project" value="UniProtKB-KW"/>
</dbReference>
<evidence type="ECO:0000313" key="3">
    <source>
        <dbReference type="Proteomes" id="UP001208131"/>
    </source>
</evidence>
<accession>A0AAE3II92</accession>
<reference evidence="2 3" key="1">
    <citation type="journal article" date="2021" name="ISME Commun">
        <title>Automated analysis of genomic sequences facilitates high-throughput and comprehensive description of bacteria.</title>
        <authorList>
            <person name="Hitch T.C.A."/>
        </authorList>
    </citation>
    <scope>NUCLEOTIDE SEQUENCE [LARGE SCALE GENOMIC DNA]</scope>
    <source>
        <strain evidence="2 3">Sanger_31</strain>
    </source>
</reference>
<dbReference type="RefSeq" id="WP_022287190.1">
    <property type="nucleotide sequence ID" value="NZ_JAOQJZ010000007.1"/>
</dbReference>
<dbReference type="Proteomes" id="UP001208131">
    <property type="component" value="Unassembled WGS sequence"/>
</dbReference>